<dbReference type="Gene3D" id="1.20.120.1190">
    <property type="match status" value="1"/>
</dbReference>
<dbReference type="AlphaFoldDB" id="A0A7C4F8Z3"/>
<dbReference type="GO" id="GO:0005525">
    <property type="term" value="F:GTP binding"/>
    <property type="evidence" value="ECO:0007669"/>
    <property type="project" value="InterPro"/>
</dbReference>
<name>A0A7C4F8Z3_THEPE</name>
<dbReference type="EMBL" id="DTFI01000111">
    <property type="protein sequence ID" value="HGI43624.1"/>
    <property type="molecule type" value="Genomic_DNA"/>
</dbReference>
<dbReference type="NCBIfam" id="TIGR00231">
    <property type="entry name" value="small_GTP"/>
    <property type="match status" value="1"/>
</dbReference>
<sequence length="341" mass="38401">MSFRGLIVPPSSDELFERAARACREASQAGGRSSLERVKRRYVKCVKSSSSLVVSILREIYKTSPYVDRLHPFYRELCSIAFDVDAYRVCLSRMRSVERIVRRITLESIHGINAATAAKEAVRARRSFFGRLGSLLGSLDDCLRLLREAALRMREFPEVNTEVPSVIIAGAPNVGKSSLLRALTRAKPEVKPYPFTTRSIILGMLDLEGINVQLVDTPGLLDTPLEEKSRIERQAILALRHLGDAVMFVADPTETCGFSLDFQRKVFTQVVDLVRGSPVLLIANKLDIAREEHLRAFEKVFENPEYLAVSAEKKINLDKLVDKLCFYLRNSAKWSHLFPSS</sequence>
<dbReference type="InterPro" id="IPR041623">
    <property type="entry name" value="NOG1_N"/>
</dbReference>
<evidence type="ECO:0000256" key="1">
    <source>
        <dbReference type="ARBA" id="ARBA00022741"/>
    </source>
</evidence>
<dbReference type="CDD" id="cd01897">
    <property type="entry name" value="NOG"/>
    <property type="match status" value="1"/>
</dbReference>
<keyword evidence="1" id="KW-0547">Nucleotide-binding</keyword>
<dbReference type="SUPFAM" id="SSF52540">
    <property type="entry name" value="P-loop containing nucleoside triphosphate hydrolases"/>
    <property type="match status" value="1"/>
</dbReference>
<dbReference type="Pfam" id="PF17835">
    <property type="entry name" value="NOG1_N"/>
    <property type="match status" value="1"/>
</dbReference>
<dbReference type="InterPro" id="IPR005225">
    <property type="entry name" value="Small_GTP-bd"/>
</dbReference>
<dbReference type="InterPro" id="IPR031167">
    <property type="entry name" value="G_OBG"/>
</dbReference>
<dbReference type="PROSITE" id="PS51710">
    <property type="entry name" value="G_OBG"/>
    <property type="match status" value="1"/>
</dbReference>
<dbReference type="PANTHER" id="PTHR45759">
    <property type="entry name" value="NUCLEOLAR GTP-BINDING PROTEIN 1"/>
    <property type="match status" value="1"/>
</dbReference>
<organism evidence="3">
    <name type="scientific">Thermofilum pendens</name>
    <dbReference type="NCBI Taxonomy" id="2269"/>
    <lineage>
        <taxon>Archaea</taxon>
        <taxon>Thermoproteota</taxon>
        <taxon>Thermoprotei</taxon>
        <taxon>Thermofilales</taxon>
        <taxon>Thermofilaceae</taxon>
        <taxon>Thermofilum</taxon>
    </lineage>
</organism>
<dbReference type="Pfam" id="PF01926">
    <property type="entry name" value="MMR_HSR1"/>
    <property type="match status" value="1"/>
</dbReference>
<accession>A0A7C4F8Z3</accession>
<reference evidence="3" key="1">
    <citation type="journal article" date="2020" name="mSystems">
        <title>Genome- and Community-Level Interaction Insights into Carbon Utilization and Element Cycling Functions of Hydrothermarchaeota in Hydrothermal Sediment.</title>
        <authorList>
            <person name="Zhou Z."/>
            <person name="Liu Y."/>
            <person name="Xu W."/>
            <person name="Pan J."/>
            <person name="Luo Z.H."/>
            <person name="Li M."/>
        </authorList>
    </citation>
    <scope>NUCLEOTIDE SEQUENCE [LARGE SCALE GENOMIC DNA]</scope>
    <source>
        <strain evidence="3">SpSt-735</strain>
    </source>
</reference>
<dbReference type="PRINTS" id="PR00326">
    <property type="entry name" value="GTP1OBG"/>
</dbReference>
<dbReference type="Gene3D" id="3.40.50.300">
    <property type="entry name" value="P-loop containing nucleotide triphosphate hydrolases"/>
    <property type="match status" value="1"/>
</dbReference>
<dbReference type="InterPro" id="IPR027417">
    <property type="entry name" value="P-loop_NTPase"/>
</dbReference>
<proteinExistence type="predicted"/>
<comment type="caution">
    <text evidence="3">The sequence shown here is derived from an EMBL/GenBank/DDBJ whole genome shotgun (WGS) entry which is preliminary data.</text>
</comment>
<gene>
    <name evidence="3" type="ORF">ENV17_04495</name>
</gene>
<dbReference type="InterPro" id="IPR006073">
    <property type="entry name" value="GTP-bd"/>
</dbReference>
<feature type="domain" description="OBG-type G" evidence="2">
    <location>
        <begin position="164"/>
        <end position="329"/>
    </location>
</feature>
<evidence type="ECO:0000259" key="2">
    <source>
        <dbReference type="PROSITE" id="PS51710"/>
    </source>
</evidence>
<evidence type="ECO:0000313" key="3">
    <source>
        <dbReference type="EMBL" id="HGI43624.1"/>
    </source>
</evidence>
<protein>
    <submittedName>
        <fullName evidence="3">GTP-binding protein</fullName>
    </submittedName>
</protein>